<organism evidence="2 3">
    <name type="scientific">Kitasatospora setae (strain ATCC 33774 / DSM 43861 / JCM 3304 / KCC A-0304 / NBRC 14216 / KM-6054)</name>
    <name type="common">Streptomyces setae</name>
    <dbReference type="NCBI Taxonomy" id="452652"/>
    <lineage>
        <taxon>Bacteria</taxon>
        <taxon>Bacillati</taxon>
        <taxon>Actinomycetota</taxon>
        <taxon>Actinomycetes</taxon>
        <taxon>Kitasatosporales</taxon>
        <taxon>Streptomycetaceae</taxon>
        <taxon>Kitasatospora</taxon>
    </lineage>
</organism>
<dbReference type="RefSeq" id="WP_014134968.1">
    <property type="nucleotide sequence ID" value="NC_016109.1"/>
</dbReference>
<keyword evidence="3" id="KW-1185">Reference proteome</keyword>
<feature type="region of interest" description="Disordered" evidence="1">
    <location>
        <begin position="1"/>
        <end position="53"/>
    </location>
</feature>
<feature type="compositionally biased region" description="Basic and acidic residues" evidence="1">
    <location>
        <begin position="1"/>
        <end position="15"/>
    </location>
</feature>
<dbReference type="AlphaFoldDB" id="E4N8W9"/>
<name>E4N8W9_KITSK</name>
<evidence type="ECO:0000256" key="1">
    <source>
        <dbReference type="SAM" id="MobiDB-lite"/>
    </source>
</evidence>
<accession>E4N8W9</accession>
<proteinExistence type="predicted"/>
<dbReference type="EMBL" id="AP010968">
    <property type="protein sequence ID" value="BAJ27650.1"/>
    <property type="molecule type" value="Genomic_DNA"/>
</dbReference>
<gene>
    <name evidence="2" type="ordered locus">KSE_18250</name>
</gene>
<dbReference type="STRING" id="452652.KSE_18250"/>
<dbReference type="PATRIC" id="fig|452652.3.peg.1833"/>
<feature type="compositionally biased region" description="Basic and acidic residues" evidence="1">
    <location>
        <begin position="44"/>
        <end position="53"/>
    </location>
</feature>
<evidence type="ECO:0000313" key="3">
    <source>
        <dbReference type="Proteomes" id="UP000007076"/>
    </source>
</evidence>
<dbReference type="HOGENOM" id="CLU_3062479_0_0_11"/>
<dbReference type="KEGG" id="ksk:KSE_18250"/>
<reference evidence="2 3" key="1">
    <citation type="journal article" date="2010" name="DNA Res.">
        <title>Genome sequence of Kitasatospora setae NBRC 14216T: an evolutionary snapshot of the family Streptomycetaceae.</title>
        <authorList>
            <person name="Ichikawa N."/>
            <person name="Oguchi A."/>
            <person name="Ikeda H."/>
            <person name="Ishikawa J."/>
            <person name="Kitani S."/>
            <person name="Watanabe Y."/>
            <person name="Nakamura S."/>
            <person name="Katano Y."/>
            <person name="Kishi E."/>
            <person name="Sasagawa M."/>
            <person name="Ankai A."/>
            <person name="Fukui S."/>
            <person name="Hashimoto Y."/>
            <person name="Kamata S."/>
            <person name="Otoguro M."/>
            <person name="Tanikawa S."/>
            <person name="Nihira T."/>
            <person name="Horinouchi S."/>
            <person name="Ohnishi Y."/>
            <person name="Hayakawa M."/>
            <person name="Kuzuyama T."/>
            <person name="Arisawa A."/>
            <person name="Nomoto F."/>
            <person name="Miura H."/>
            <person name="Takahashi Y."/>
            <person name="Fujita N."/>
        </authorList>
    </citation>
    <scope>NUCLEOTIDE SEQUENCE [LARGE SCALE GENOMIC DNA]</scope>
    <source>
        <strain evidence="3">ATCC 33774 / DSM 43861 / JCM 3304 / KCC A-0304 / NBRC 14216 / KM-6054</strain>
    </source>
</reference>
<evidence type="ECO:0000313" key="2">
    <source>
        <dbReference type="EMBL" id="BAJ27650.1"/>
    </source>
</evidence>
<sequence length="53" mass="6070">MDRPDDHRPETERTPPRGMQQDGDALPTIEAPEPPRWLPAHRSCVRDEEPPGE</sequence>
<protein>
    <submittedName>
        <fullName evidence="2">Uncharacterized protein</fullName>
    </submittedName>
</protein>
<dbReference type="Proteomes" id="UP000007076">
    <property type="component" value="Chromosome"/>
</dbReference>